<dbReference type="Proteomes" id="UP000644548">
    <property type="component" value="Unassembled WGS sequence"/>
</dbReference>
<keyword evidence="2" id="KW-1185">Reference proteome</keyword>
<dbReference type="EMBL" id="BMQN01000033">
    <property type="protein sequence ID" value="GGS11175.1"/>
    <property type="molecule type" value="Genomic_DNA"/>
</dbReference>
<name>A0ABQ2SCS3_9DEIO</name>
<dbReference type="InterPro" id="IPR011010">
    <property type="entry name" value="DNA_brk_join_enz"/>
</dbReference>
<proteinExistence type="predicted"/>
<comment type="caution">
    <text evidence="1">The sequence shown here is derived from an EMBL/GenBank/DDBJ whole genome shotgun (WGS) entry which is preliminary data.</text>
</comment>
<gene>
    <name evidence="1" type="ORF">GCM10008960_41480</name>
</gene>
<evidence type="ECO:0008006" key="3">
    <source>
        <dbReference type="Google" id="ProtNLM"/>
    </source>
</evidence>
<evidence type="ECO:0000313" key="1">
    <source>
        <dbReference type="EMBL" id="GGS11175.1"/>
    </source>
</evidence>
<sequence>MEMPGDTLHPADERALKLTKAFRDYDLDTIASTLGVDALSRPLAQVHSNLKQVFAQAQVDEIDLLQPPANFHAWLAGPLATPNRGPGPLKINTLTARVVTLRVLYDALIQEGVLTTNPMTGYPNPGSEHASDPIPDRADITQLLATAKATSPDLFAALTLIDEHAFQVRELLSLRWSTYDPATGELLRARTVTTLSHGAQRALDPLLKEAGGPLYATEKALPIFPITPEDLRAQLWKACKVAEIPHIALSALRRASLRDHPARMASSGYSNDQAYRRALRLAGKVVDKHRKDEP</sequence>
<protein>
    <recommendedName>
        <fullName evidence="3">Integrase</fullName>
    </recommendedName>
</protein>
<dbReference type="SUPFAM" id="SSF56349">
    <property type="entry name" value="DNA breaking-rejoining enzymes"/>
    <property type="match status" value="1"/>
</dbReference>
<reference evidence="2" key="1">
    <citation type="journal article" date="2019" name="Int. J. Syst. Evol. Microbiol.">
        <title>The Global Catalogue of Microorganisms (GCM) 10K type strain sequencing project: providing services to taxonomists for standard genome sequencing and annotation.</title>
        <authorList>
            <consortium name="The Broad Institute Genomics Platform"/>
            <consortium name="The Broad Institute Genome Sequencing Center for Infectious Disease"/>
            <person name="Wu L."/>
            <person name="Ma J."/>
        </authorList>
    </citation>
    <scope>NUCLEOTIDE SEQUENCE [LARGE SCALE GENOMIC DNA]</scope>
    <source>
        <strain evidence="2">JCM 31405</strain>
    </source>
</reference>
<evidence type="ECO:0000313" key="2">
    <source>
        <dbReference type="Proteomes" id="UP000644548"/>
    </source>
</evidence>
<organism evidence="1 2">
    <name type="scientific">Deinococcus sedimenti</name>
    <dbReference type="NCBI Taxonomy" id="1867090"/>
    <lineage>
        <taxon>Bacteria</taxon>
        <taxon>Thermotogati</taxon>
        <taxon>Deinococcota</taxon>
        <taxon>Deinococci</taxon>
        <taxon>Deinococcales</taxon>
        <taxon>Deinococcaceae</taxon>
        <taxon>Deinococcus</taxon>
    </lineage>
</organism>
<accession>A0ABQ2SCS3</accession>